<organism evidence="9 10">
    <name type="scientific">Aplosporella prunicola CBS 121167</name>
    <dbReference type="NCBI Taxonomy" id="1176127"/>
    <lineage>
        <taxon>Eukaryota</taxon>
        <taxon>Fungi</taxon>
        <taxon>Dikarya</taxon>
        <taxon>Ascomycota</taxon>
        <taxon>Pezizomycotina</taxon>
        <taxon>Dothideomycetes</taxon>
        <taxon>Dothideomycetes incertae sedis</taxon>
        <taxon>Botryosphaeriales</taxon>
        <taxon>Aplosporellaceae</taxon>
        <taxon>Aplosporella</taxon>
    </lineage>
</organism>
<dbReference type="InterPro" id="IPR016024">
    <property type="entry name" value="ARM-type_fold"/>
</dbReference>
<feature type="coiled-coil region" evidence="4">
    <location>
        <begin position="7"/>
        <end position="34"/>
    </location>
</feature>
<dbReference type="Proteomes" id="UP000799438">
    <property type="component" value="Unassembled WGS sequence"/>
</dbReference>
<dbReference type="InterPro" id="IPR032629">
    <property type="entry name" value="DCB_dom"/>
</dbReference>
<keyword evidence="10" id="KW-1185">Reference proteome</keyword>
<dbReference type="PANTHER" id="PTHR10663:SF333">
    <property type="entry name" value="PROTEIN MON2 HOMOLOG"/>
    <property type="match status" value="1"/>
</dbReference>
<dbReference type="Pfam" id="PF12783">
    <property type="entry name" value="Sec7-like_HUS"/>
    <property type="match status" value="1"/>
</dbReference>
<dbReference type="Pfam" id="PF16206">
    <property type="entry name" value="Mon2_C"/>
    <property type="match status" value="1"/>
</dbReference>
<reference evidence="9" key="1">
    <citation type="journal article" date="2020" name="Stud. Mycol.">
        <title>101 Dothideomycetes genomes: a test case for predicting lifestyles and emergence of pathogens.</title>
        <authorList>
            <person name="Haridas S."/>
            <person name="Albert R."/>
            <person name="Binder M."/>
            <person name="Bloem J."/>
            <person name="Labutti K."/>
            <person name="Salamov A."/>
            <person name="Andreopoulos B."/>
            <person name="Baker S."/>
            <person name="Barry K."/>
            <person name="Bills G."/>
            <person name="Bluhm B."/>
            <person name="Cannon C."/>
            <person name="Castanera R."/>
            <person name="Culley D."/>
            <person name="Daum C."/>
            <person name="Ezra D."/>
            <person name="Gonzalez J."/>
            <person name="Henrissat B."/>
            <person name="Kuo A."/>
            <person name="Liang C."/>
            <person name="Lipzen A."/>
            <person name="Lutzoni F."/>
            <person name="Magnuson J."/>
            <person name="Mondo S."/>
            <person name="Nolan M."/>
            <person name="Ohm R."/>
            <person name="Pangilinan J."/>
            <person name="Park H.-J."/>
            <person name="Ramirez L."/>
            <person name="Alfaro M."/>
            <person name="Sun H."/>
            <person name="Tritt A."/>
            <person name="Yoshinaga Y."/>
            <person name="Zwiers L.-H."/>
            <person name="Turgeon B."/>
            <person name="Goodwin S."/>
            <person name="Spatafora J."/>
            <person name="Crous P."/>
            <person name="Grigoriev I."/>
        </authorList>
    </citation>
    <scope>NUCLEOTIDE SEQUENCE</scope>
    <source>
        <strain evidence="9">CBS 121167</strain>
    </source>
</reference>
<gene>
    <name evidence="9" type="ORF">K452DRAFT_265191</name>
</gene>
<dbReference type="GeneID" id="54296229"/>
<evidence type="ECO:0000259" key="8">
    <source>
        <dbReference type="Pfam" id="PF16213"/>
    </source>
</evidence>
<evidence type="ECO:0000259" key="6">
    <source>
        <dbReference type="Pfam" id="PF12783"/>
    </source>
</evidence>
<comment type="similarity">
    <text evidence="1">Belongs to the MON2 family.</text>
</comment>
<evidence type="ECO:0000256" key="5">
    <source>
        <dbReference type="SAM" id="MobiDB-lite"/>
    </source>
</evidence>
<feature type="domain" description="Mon2 C-terminal" evidence="7">
    <location>
        <begin position="984"/>
        <end position="1188"/>
    </location>
</feature>
<evidence type="ECO:0000313" key="9">
    <source>
        <dbReference type="EMBL" id="KAF2145821.1"/>
    </source>
</evidence>
<feature type="region of interest" description="Disordered" evidence="5">
    <location>
        <begin position="476"/>
        <end position="510"/>
    </location>
</feature>
<sequence length="1678" mass="183186">MTAQILSSELTNLIQESKRKNSDLRNAADKSLQELKSLPSTSEAQLAADLHRRALFIDPFIKACGTQNAKFVGPAVVCLQRLIVSRAIPRNRLKEVLESFRETSQLGLDIQLKILQALPTLLQNYSEDIRGELLSIVLQVCSSLQTTKNPAVSGTAAATLQQLIISTFEKVVTEDEKQLQIPTVTEVPGEDGAVSVRPAAHDAYKVFRDICLITEGGRPQSIRFSPITQAAGLELIEAVLNNHGNVFLTHPEQGNILRSNLMPFIIRCLSERLSFPITLRVMRVFSMVLRQHLTILSSECEIALGLLNHMLDPDAAAPWKRAMSMEIFRNVYTDPNLILRIYSQYDASEGKRSIIRDNLSVFVRLSTERPAVIGLGQHSTAPVGAPIENDAPAAQAALEAGAVAGIIGGAPNTASVPGISTQWSTLRIPCMDHLDKSEPPNLPETYIYSLVLSCINNFSESLAKFILPLTVHNEGRGKKKKAANNEQNQSAPPTPTEEKPKSRMARSQSFRRRTVPINPLELKNNPSEEAIKMTAAAIDDCWPAVLATCSTFLNAALDAEYYHALVRSIQKFTQIAGLLRLTTPRDAFLTTMGKAAVPPTVFTANVSAPKAAGNETPTAVSNPKGLLSVDSLVSQNSDKSRRQSMESGAPTLSTRNLLCLRALLNLAIALGPTLEGAWSIIFETLQQADMIMATANATSSGRDRRGNRYDGGALAQMLGSEVSAVQAAASRLFESTVDFPNESFSQVLNALCALLEGKSGAASQPPSTPMLERRGSSFAGISIKAESQVQDYVFALNKIGDIGTLNSNRLISFEPNVSGWDILMKSLVSIITSTTMVSSLRLLATDVLSRLVQDLANETKPEDQDLKNEIHGRILTALQEVVDALYKNANSPQDELDETDVEVHVVVLDAVKSILDQCGDSITVAWGSVFTLIQSVFTSAKFKNENHPDDAGSSEKLSSQLSSQMISTKLGRLAFGSVQLVCSDFLASIPDDAILIFLDLLYLFCDQGEDLNISLTTITFFWNVSDYLHNRIDLAEMEGLAAKSVDVANPDEKIQEGVEAQSIPAMWLHLLLRIASIAHDRRADVRNGTLHTLLRIFDNYGDQLSPTAWNLCHRSITFRLLRLNVQRQRELRSGSDLADAEEANGWVETTSIILNGMVKLFGNYQDSMLKAPRFSELWQAILDCFKAYLTCDSHAVNAVAYDAIGGLLGKLDSAEHVGETAVRQSSQIWLEKFPESKSITGNHEAFSAYVRAFKEVYRLIGKTLDVADIEKAASNLRRCVVEEESTAYSSDKDLLTPLQKEITGSIKMIGTDLEGIPTIVVKLLADLVSLPFTKEPSTEARTGNTFIALCKVSMDLLEAEVSEHIGKAELFAQGALLAALTSLRIPIKLKYEWKTQGKSPPTWQKATSTALKIVAPALENAQRLSTPDDQMIPLWEQIVHIADGIAKADPSAAPSPNVILEDEAFDIKSLTTLRDAIIPGLGEPYIPDSTRRTYTLSLFQNSLIHAPSVGELPTSTLATEPLSSLYHIRHGRTHDPAPTPRTAMAYFCLCELIALARVHDGSDERVKLAAAAAPYLLLRAALPLKAYVADTPLRGRMPQPQPQRQELLFVLGELRALDVEPKCMPDTPGVKGLNKKHLHRLYPLVSRAVSVAGVARRDGEVLEGLVKVVEGVGEGFGV</sequence>
<proteinExistence type="inferred from homology"/>
<dbReference type="OrthoDB" id="294853at2759"/>
<accession>A0A6A6BT83</accession>
<evidence type="ECO:0000256" key="1">
    <source>
        <dbReference type="ARBA" id="ARBA00008144"/>
    </source>
</evidence>
<dbReference type="RefSeq" id="XP_033401533.1">
    <property type="nucleotide sequence ID" value="XM_033538733.1"/>
</dbReference>
<dbReference type="InterPro" id="IPR032691">
    <property type="entry name" value="Mon2/Sec7/BIG1-like_HUS"/>
</dbReference>
<feature type="domain" description="Mon2/Sec7/BIG1-like HUS" evidence="6">
    <location>
        <begin position="200"/>
        <end position="354"/>
    </location>
</feature>
<dbReference type="SUPFAM" id="SSF48371">
    <property type="entry name" value="ARM repeat"/>
    <property type="match status" value="1"/>
</dbReference>
<keyword evidence="4" id="KW-0175">Coiled coil</keyword>
<evidence type="ECO:0000256" key="2">
    <source>
        <dbReference type="ARBA" id="ARBA00022448"/>
    </source>
</evidence>
<evidence type="ECO:0000313" key="10">
    <source>
        <dbReference type="Proteomes" id="UP000799438"/>
    </source>
</evidence>
<dbReference type="GO" id="GO:0015031">
    <property type="term" value="P:protein transport"/>
    <property type="evidence" value="ECO:0007669"/>
    <property type="project" value="UniProtKB-KW"/>
</dbReference>
<evidence type="ECO:0000256" key="3">
    <source>
        <dbReference type="ARBA" id="ARBA00022927"/>
    </source>
</evidence>
<keyword evidence="3" id="KW-0653">Protein transport</keyword>
<dbReference type="Pfam" id="PF16213">
    <property type="entry name" value="DCB"/>
    <property type="match status" value="1"/>
</dbReference>
<keyword evidence="2" id="KW-0813">Transport</keyword>
<evidence type="ECO:0000259" key="7">
    <source>
        <dbReference type="Pfam" id="PF16206"/>
    </source>
</evidence>
<feature type="domain" description="Mon2/Sec7/BIG1-like dimerisation and cyclophilin-binding" evidence="8">
    <location>
        <begin position="4"/>
        <end position="175"/>
    </location>
</feature>
<name>A0A6A6BT83_9PEZI</name>
<dbReference type="PANTHER" id="PTHR10663">
    <property type="entry name" value="GUANYL-NUCLEOTIDE EXCHANGE FACTOR"/>
    <property type="match status" value="1"/>
</dbReference>
<dbReference type="GO" id="GO:0005794">
    <property type="term" value="C:Golgi apparatus"/>
    <property type="evidence" value="ECO:0007669"/>
    <property type="project" value="UniProtKB-ARBA"/>
</dbReference>
<dbReference type="InterPro" id="IPR032817">
    <property type="entry name" value="Mon2_C"/>
</dbReference>
<evidence type="ECO:0000256" key="4">
    <source>
        <dbReference type="SAM" id="Coils"/>
    </source>
</evidence>
<evidence type="ECO:0008006" key="11">
    <source>
        <dbReference type="Google" id="ProtNLM"/>
    </source>
</evidence>
<dbReference type="EMBL" id="ML995477">
    <property type="protein sequence ID" value="KAF2145821.1"/>
    <property type="molecule type" value="Genomic_DNA"/>
</dbReference>
<protein>
    <recommendedName>
        <fullName evidence="11">Protein MON2 homolog</fullName>
    </recommendedName>
</protein>